<dbReference type="SUPFAM" id="SSF81345">
    <property type="entry name" value="ABC transporter involved in vitamin B12 uptake, BtuC"/>
    <property type="match status" value="1"/>
</dbReference>
<evidence type="ECO:0000256" key="1">
    <source>
        <dbReference type="ARBA" id="ARBA00004651"/>
    </source>
</evidence>
<protein>
    <submittedName>
        <fullName evidence="10">ABC transporter permease</fullName>
    </submittedName>
</protein>
<feature type="transmembrane region" description="Helical" evidence="8">
    <location>
        <begin position="243"/>
        <end position="272"/>
    </location>
</feature>
<gene>
    <name evidence="10" type="ORF">BST29_19995</name>
</gene>
<evidence type="ECO:0000256" key="5">
    <source>
        <dbReference type="ARBA" id="ARBA00022692"/>
    </source>
</evidence>
<dbReference type="EMBL" id="MVHV01000024">
    <property type="protein sequence ID" value="ORA79143.1"/>
    <property type="molecule type" value="Genomic_DNA"/>
</dbReference>
<keyword evidence="7 8" id="KW-0472">Membrane</keyword>
<feature type="transmembrane region" description="Helical" evidence="8">
    <location>
        <begin position="193"/>
        <end position="214"/>
    </location>
</feature>
<accession>A0ABX3SMR5</accession>
<feature type="transmembrane region" description="Helical" evidence="8">
    <location>
        <begin position="284"/>
        <end position="306"/>
    </location>
</feature>
<evidence type="ECO:0000256" key="3">
    <source>
        <dbReference type="ARBA" id="ARBA00022448"/>
    </source>
</evidence>
<dbReference type="Gene3D" id="1.10.3470.10">
    <property type="entry name" value="ABC transporter involved in vitamin B12 uptake, BtuC"/>
    <property type="match status" value="1"/>
</dbReference>
<keyword evidence="5 8" id="KW-0812">Transmembrane</keyword>
<feature type="transmembrane region" description="Helical" evidence="8">
    <location>
        <begin position="312"/>
        <end position="329"/>
    </location>
</feature>
<comment type="subcellular location">
    <subcellularLocation>
        <location evidence="1">Cell membrane</location>
        <topology evidence="1">Multi-pass membrane protein</topology>
    </subcellularLocation>
</comment>
<reference evidence="10 11" key="1">
    <citation type="submission" date="2017-02" db="EMBL/GenBank/DDBJ databases">
        <title>The new phylogeny of genus Mycobacterium.</title>
        <authorList>
            <person name="Tortoli E."/>
            <person name="Trovato A."/>
            <person name="Cirillo D.M."/>
        </authorList>
    </citation>
    <scope>NUCLEOTIDE SEQUENCE [LARGE SCALE GENOMIC DNA]</scope>
    <source>
        <strain evidence="10 11">IP1130001</strain>
    </source>
</reference>
<evidence type="ECO:0000256" key="8">
    <source>
        <dbReference type="SAM" id="Phobius"/>
    </source>
</evidence>
<evidence type="ECO:0000256" key="4">
    <source>
        <dbReference type="ARBA" id="ARBA00022475"/>
    </source>
</evidence>
<feature type="transmembrane region" description="Helical" evidence="8">
    <location>
        <begin position="122"/>
        <end position="139"/>
    </location>
</feature>
<organism evidence="10 11">
    <name type="scientific">Mycobacterium malmoense</name>
    <dbReference type="NCBI Taxonomy" id="1780"/>
    <lineage>
        <taxon>Bacteria</taxon>
        <taxon>Bacillati</taxon>
        <taxon>Actinomycetota</taxon>
        <taxon>Actinomycetes</taxon>
        <taxon>Mycobacteriales</taxon>
        <taxon>Mycobacteriaceae</taxon>
        <taxon>Mycobacterium</taxon>
    </lineage>
</organism>
<evidence type="ECO:0000256" key="6">
    <source>
        <dbReference type="ARBA" id="ARBA00022989"/>
    </source>
</evidence>
<keyword evidence="11" id="KW-1185">Reference proteome</keyword>
<sequence length="339" mass="34424">MVLTPVLLLVLAMTMALGASVGDVGVGPLAAARVVGHHVAGFVVPAHFDAVQDQIVWQLRMPRVLLGAVVGAGLAAVGTTLQAVVRNPLADPYLLGVSSGAGFAVAATITLGSAALAGLSTSSAGFLGGLITTVLVLAIGRRGGTFSPTRVVLAGVTFSYLFSGATSCFIFMSNVPNAARAVLFWSLGSLSRAQWSTLGLPAAAVLLGTLYLLVQARPLDALVIGDETALSVGVNVGRVRAQLLVATALVTGVMVAVAGGIGFVGLIIPHIVRQVLGPGHRRMLPAAAVVGAIYLVAVDIVCRVAASPAELPIGIITSVLGAPYFLWLLHRAHSAEISQ</sequence>
<keyword evidence="4" id="KW-1003">Cell membrane</keyword>
<keyword evidence="9" id="KW-0732">Signal</keyword>
<dbReference type="CDD" id="cd06550">
    <property type="entry name" value="TM_ABC_iron-siderophores_like"/>
    <property type="match status" value="1"/>
</dbReference>
<keyword evidence="6 8" id="KW-1133">Transmembrane helix</keyword>
<feature type="signal peptide" evidence="9">
    <location>
        <begin position="1"/>
        <end position="18"/>
    </location>
</feature>
<proteinExistence type="inferred from homology"/>
<comment type="caution">
    <text evidence="10">The sequence shown here is derived from an EMBL/GenBank/DDBJ whole genome shotgun (WGS) entry which is preliminary data.</text>
</comment>
<feature type="chain" id="PRO_5046876597" evidence="9">
    <location>
        <begin position="19"/>
        <end position="339"/>
    </location>
</feature>
<dbReference type="InterPro" id="IPR037294">
    <property type="entry name" value="ABC_BtuC-like"/>
</dbReference>
<feature type="transmembrane region" description="Helical" evidence="8">
    <location>
        <begin position="151"/>
        <end position="173"/>
    </location>
</feature>
<feature type="transmembrane region" description="Helical" evidence="8">
    <location>
        <begin position="92"/>
        <end position="116"/>
    </location>
</feature>
<dbReference type="InterPro" id="IPR000522">
    <property type="entry name" value="ABC_transptr_permease_BtuC"/>
</dbReference>
<dbReference type="Pfam" id="PF01032">
    <property type="entry name" value="FecCD"/>
    <property type="match status" value="1"/>
</dbReference>
<comment type="similarity">
    <text evidence="2">Belongs to the binding-protein-dependent transport system permease family. FecCD subfamily.</text>
</comment>
<dbReference type="PANTHER" id="PTHR30472">
    <property type="entry name" value="FERRIC ENTEROBACTIN TRANSPORT SYSTEM PERMEASE PROTEIN"/>
    <property type="match status" value="1"/>
</dbReference>
<keyword evidence="3" id="KW-0813">Transport</keyword>
<evidence type="ECO:0000313" key="10">
    <source>
        <dbReference type="EMBL" id="ORA79143.1"/>
    </source>
</evidence>
<evidence type="ECO:0000256" key="9">
    <source>
        <dbReference type="SAM" id="SignalP"/>
    </source>
</evidence>
<dbReference type="PANTHER" id="PTHR30472:SF67">
    <property type="entry name" value="PERMEASE OF ABC TRANSPORTER-RELATED"/>
    <property type="match status" value="1"/>
</dbReference>
<feature type="transmembrane region" description="Helical" evidence="8">
    <location>
        <begin position="64"/>
        <end position="85"/>
    </location>
</feature>
<evidence type="ECO:0000313" key="11">
    <source>
        <dbReference type="Proteomes" id="UP000243140"/>
    </source>
</evidence>
<evidence type="ECO:0000256" key="2">
    <source>
        <dbReference type="ARBA" id="ARBA00007935"/>
    </source>
</evidence>
<evidence type="ECO:0000256" key="7">
    <source>
        <dbReference type="ARBA" id="ARBA00023136"/>
    </source>
</evidence>
<dbReference type="Proteomes" id="UP000243140">
    <property type="component" value="Unassembled WGS sequence"/>
</dbReference>
<name>A0ABX3SMR5_MYCMA</name>